<dbReference type="OrthoDB" id="590607at2759"/>
<evidence type="ECO:0000313" key="11">
    <source>
        <dbReference type="EMBL" id="CAD6226309.1"/>
    </source>
</evidence>
<dbReference type="InterPro" id="IPR044974">
    <property type="entry name" value="Disease_R_plants"/>
</dbReference>
<dbReference type="PANTHER" id="PTHR23155:SF1114">
    <property type="entry name" value="OS02G0475500 PROTEIN"/>
    <property type="match status" value="1"/>
</dbReference>
<dbReference type="GO" id="GO:0009626">
    <property type="term" value="P:plant-type hypersensitive response"/>
    <property type="evidence" value="ECO:0007669"/>
    <property type="project" value="UniProtKB-ARBA"/>
</dbReference>
<dbReference type="Gene3D" id="1.10.10.10">
    <property type="entry name" value="Winged helix-like DNA-binding domain superfamily/Winged helix DNA-binding domain"/>
    <property type="match status" value="1"/>
</dbReference>
<dbReference type="Pfam" id="PF18052">
    <property type="entry name" value="Rx_N"/>
    <property type="match status" value="1"/>
</dbReference>
<comment type="similarity">
    <text evidence="1">Belongs to the disease resistance NB-LRR family.</text>
</comment>
<evidence type="ECO:0000259" key="10">
    <source>
        <dbReference type="Pfam" id="PF23598"/>
    </source>
</evidence>
<keyword evidence="2" id="KW-0433">Leucine-rich repeat</keyword>
<dbReference type="Proteomes" id="UP000604825">
    <property type="component" value="Unassembled WGS sequence"/>
</dbReference>
<evidence type="ECO:0000256" key="1">
    <source>
        <dbReference type="ARBA" id="ARBA00008894"/>
    </source>
</evidence>
<name>A0A811NRH6_9POAL</name>
<dbReference type="InterPro" id="IPR041118">
    <property type="entry name" value="Rx_N"/>
</dbReference>
<evidence type="ECO:0000259" key="9">
    <source>
        <dbReference type="Pfam" id="PF23559"/>
    </source>
</evidence>
<evidence type="ECO:0000256" key="3">
    <source>
        <dbReference type="ARBA" id="ARBA00022737"/>
    </source>
</evidence>
<keyword evidence="3" id="KW-0677">Repeat</keyword>
<feature type="domain" description="Disease resistance R13L4/SHOC-2-like LRR" evidence="10">
    <location>
        <begin position="980"/>
        <end position="1217"/>
    </location>
</feature>
<dbReference type="InterPro" id="IPR002182">
    <property type="entry name" value="NB-ARC"/>
</dbReference>
<feature type="domain" description="NB-ARC" evidence="7">
    <location>
        <begin position="176"/>
        <end position="333"/>
    </location>
</feature>
<dbReference type="InterPro" id="IPR058922">
    <property type="entry name" value="WHD_DRP"/>
</dbReference>
<dbReference type="AlphaFoldDB" id="A0A811NRH6"/>
<evidence type="ECO:0000256" key="4">
    <source>
        <dbReference type="ARBA" id="ARBA00022741"/>
    </source>
</evidence>
<dbReference type="InterPro" id="IPR055414">
    <property type="entry name" value="LRR_R13L4/SHOC2-like"/>
</dbReference>
<feature type="domain" description="Disease resistance N-terminal" evidence="8">
    <location>
        <begin position="14"/>
        <end position="95"/>
    </location>
</feature>
<accession>A0A811NRH6</accession>
<dbReference type="CDD" id="cd14798">
    <property type="entry name" value="RX-CC_like"/>
    <property type="match status" value="1"/>
</dbReference>
<reference evidence="11" key="1">
    <citation type="submission" date="2020-10" db="EMBL/GenBank/DDBJ databases">
        <authorList>
            <person name="Han B."/>
            <person name="Lu T."/>
            <person name="Zhao Q."/>
            <person name="Huang X."/>
            <person name="Zhao Y."/>
        </authorList>
    </citation>
    <scope>NUCLEOTIDE SEQUENCE</scope>
</reference>
<feature type="domain" description="Disease resistance R13L4/SHOC-2-like LRR" evidence="10">
    <location>
        <begin position="795"/>
        <end position="895"/>
    </location>
</feature>
<dbReference type="GO" id="GO:0042742">
    <property type="term" value="P:defense response to bacterium"/>
    <property type="evidence" value="ECO:0007669"/>
    <property type="project" value="UniProtKB-ARBA"/>
</dbReference>
<evidence type="ECO:0000256" key="2">
    <source>
        <dbReference type="ARBA" id="ARBA00022614"/>
    </source>
</evidence>
<evidence type="ECO:0000313" key="12">
    <source>
        <dbReference type="Proteomes" id="UP000604825"/>
    </source>
</evidence>
<dbReference type="Gene3D" id="3.80.10.10">
    <property type="entry name" value="Ribonuclease Inhibitor"/>
    <property type="match status" value="2"/>
</dbReference>
<dbReference type="InterPro" id="IPR038005">
    <property type="entry name" value="RX-like_CC"/>
</dbReference>
<organism evidence="11 12">
    <name type="scientific">Miscanthus lutarioriparius</name>
    <dbReference type="NCBI Taxonomy" id="422564"/>
    <lineage>
        <taxon>Eukaryota</taxon>
        <taxon>Viridiplantae</taxon>
        <taxon>Streptophyta</taxon>
        <taxon>Embryophyta</taxon>
        <taxon>Tracheophyta</taxon>
        <taxon>Spermatophyta</taxon>
        <taxon>Magnoliopsida</taxon>
        <taxon>Liliopsida</taxon>
        <taxon>Poales</taxon>
        <taxon>Poaceae</taxon>
        <taxon>PACMAD clade</taxon>
        <taxon>Panicoideae</taxon>
        <taxon>Andropogonodae</taxon>
        <taxon>Andropogoneae</taxon>
        <taxon>Saccharinae</taxon>
        <taxon>Miscanthus</taxon>
    </lineage>
</organism>
<keyword evidence="5" id="KW-0611">Plant defense</keyword>
<dbReference type="Gene3D" id="1.10.8.430">
    <property type="entry name" value="Helical domain of apoptotic protease-activating factors"/>
    <property type="match status" value="1"/>
</dbReference>
<dbReference type="Pfam" id="PF23559">
    <property type="entry name" value="WHD_DRP"/>
    <property type="match status" value="1"/>
</dbReference>
<feature type="domain" description="Disease resistance protein winged helix" evidence="9">
    <location>
        <begin position="673"/>
        <end position="745"/>
    </location>
</feature>
<protein>
    <submittedName>
        <fullName evidence="11">Uncharacterized protein</fullName>
    </submittedName>
</protein>
<sequence>MEATGLSLGKSVLDGVLSYANSAIAEEVALQLGITGDQAFVRDELEMMLSFLMAAHEERDEHKVVKTWVKQVRNVAYDAEDCLQDLAVRHGKSSWWCFLRKLVDRHRVATRMKELRAKVEDVSQRNMRYRLIKGTGPMSASGAGPSNISGATMFGIEEARRLKDKAKVDLSQLINEGNGDLRVIAVWGTSTGVLGQTIVIKGVYDDLKRSKMFELFAWIRIVHPFNLLEFLQCIMRQFYQTSFEDVGKTQEKTNIGAQVIKKMGKMKQDDLVDAFSEHVNEKSYLIVLNDLSTVEEWDAIKEYFPDNKKGSRIIVSTEHREVASLCAGQECIVSELNQSSVDQSIFASYNKVSQSRDTLTKLGPSSIEATIGGNSSLTPRDEIHENQFVGNNEKMAKKSLTRTITGAWVESQVVGREKEKIDLINLISKQPIVISVWGMGGLGKTTLVKEIYQRQELGGLFEKRACVTIMRPFVLQEILESLAMQLDAYSVVLGTEKVTEAQALDKVLATKRCLIVLDDLSSIREWDMIIQSVPKMKSECWIIITTREENIARHCSQKPENIYKLKVLEDSDALDLLTKKVFKEAINLYNYPALFEEARMILKKCSGLPLAIVTIGGFLAKQPKTPMEWRKLNEHISSELEMNPELGIIRAILMKSYDGLPYHLKSCFLYMSIFPEDYSISRRRLVHRWKAEGYSSEVRGKSKGEIADGYFMELIERSMVLPYKESIGSRKGISSCKLHDLMREISISKAMEENLVFRMEEGCSLNTQGTIRHLAISSNWEGDQSEFESIVDLSHIRSLTVFGVWKPFYISDKMKLLRVLDLEGTSGLVYHHLLQIVKLLHLKYLSLRECKGIFHLPESLGNLKQLETLDVTGTIIFKLPQAITKLRKLQYIRAGSLYNDIFMALSAEEFTENFMEDAPKKLCVWTYLFITFCFSICSLKFAKNTRIPADMEGEPKNRRDVCTFYCCVVFPFLATLADPRGVAVPRGLWKLKALHTLGVVNIARGKAILQDIKRLTRLRKLAVTGINKKNCREFCSTLVHLSSLESLSVHSKEEGLGDCLDGLSSPPKNIQSLNLNVNLDKLPEWVAGLQNLVKLKLEHTWLTEVDGTIRVLGKLSNLSILCLLGRTFKAGGCRLSCRREAFPSLTALETGWYTGIESVLFEEGTAPKLELLLNRGAISFSGLSCLPSLKEVMIMIRMDPWLRNDVQHQLSLNPNKPVLKFVGAELRM</sequence>
<keyword evidence="6" id="KW-0175">Coiled coil</keyword>
<dbReference type="InterPro" id="IPR027417">
    <property type="entry name" value="P-loop_NTPase"/>
</dbReference>
<dbReference type="InterPro" id="IPR036388">
    <property type="entry name" value="WH-like_DNA-bd_sf"/>
</dbReference>
<proteinExistence type="inferred from homology"/>
<dbReference type="FunFam" id="1.10.10.10:FF:000322">
    <property type="entry name" value="Probable disease resistance protein At1g63360"/>
    <property type="match status" value="1"/>
</dbReference>
<evidence type="ECO:0000256" key="6">
    <source>
        <dbReference type="ARBA" id="ARBA00023054"/>
    </source>
</evidence>
<dbReference type="Gene3D" id="3.40.50.300">
    <property type="entry name" value="P-loop containing nucleotide triphosphate hydrolases"/>
    <property type="match status" value="2"/>
</dbReference>
<dbReference type="EMBL" id="CAJGYO010000004">
    <property type="protein sequence ID" value="CAD6226309.1"/>
    <property type="molecule type" value="Genomic_DNA"/>
</dbReference>
<comment type="caution">
    <text evidence="11">The sequence shown here is derived from an EMBL/GenBank/DDBJ whole genome shotgun (WGS) entry which is preliminary data.</text>
</comment>
<dbReference type="Gene3D" id="1.20.5.4130">
    <property type="match status" value="1"/>
</dbReference>
<dbReference type="SUPFAM" id="SSF52540">
    <property type="entry name" value="P-loop containing nucleoside triphosphate hydrolases"/>
    <property type="match status" value="2"/>
</dbReference>
<evidence type="ECO:0000259" key="7">
    <source>
        <dbReference type="Pfam" id="PF00931"/>
    </source>
</evidence>
<gene>
    <name evidence="11" type="ORF">NCGR_LOCUS18173</name>
</gene>
<dbReference type="GO" id="GO:0043531">
    <property type="term" value="F:ADP binding"/>
    <property type="evidence" value="ECO:0007669"/>
    <property type="project" value="InterPro"/>
</dbReference>
<dbReference type="GO" id="GO:0002758">
    <property type="term" value="P:innate immune response-activating signaling pathway"/>
    <property type="evidence" value="ECO:0007669"/>
    <property type="project" value="UniProtKB-ARBA"/>
</dbReference>
<evidence type="ECO:0000259" key="8">
    <source>
        <dbReference type="Pfam" id="PF18052"/>
    </source>
</evidence>
<dbReference type="Pfam" id="PF23598">
    <property type="entry name" value="LRR_14"/>
    <property type="match status" value="2"/>
</dbReference>
<dbReference type="PRINTS" id="PR00364">
    <property type="entry name" value="DISEASERSIST"/>
</dbReference>
<dbReference type="Pfam" id="PF00931">
    <property type="entry name" value="NB-ARC"/>
    <property type="match status" value="2"/>
</dbReference>
<dbReference type="InterPro" id="IPR042197">
    <property type="entry name" value="Apaf_helical"/>
</dbReference>
<dbReference type="SUPFAM" id="SSF52047">
    <property type="entry name" value="RNI-like"/>
    <property type="match status" value="1"/>
</dbReference>
<feature type="domain" description="NB-ARC" evidence="7">
    <location>
        <begin position="426"/>
        <end position="584"/>
    </location>
</feature>
<keyword evidence="4" id="KW-0547">Nucleotide-binding</keyword>
<dbReference type="InterPro" id="IPR032675">
    <property type="entry name" value="LRR_dom_sf"/>
</dbReference>
<keyword evidence="12" id="KW-1185">Reference proteome</keyword>
<evidence type="ECO:0000256" key="5">
    <source>
        <dbReference type="ARBA" id="ARBA00022821"/>
    </source>
</evidence>
<dbReference type="PANTHER" id="PTHR23155">
    <property type="entry name" value="DISEASE RESISTANCE PROTEIN RP"/>
    <property type="match status" value="1"/>
</dbReference>